<evidence type="ECO:0000256" key="1">
    <source>
        <dbReference type="ARBA" id="ARBA00022801"/>
    </source>
</evidence>
<reference evidence="6 7" key="1">
    <citation type="journal article" date="2021" name="Int. J. Syst. Evol. Microbiol.">
        <title>Steroidobacter gossypii sp. nov., isolated from soil of cotton cropping field.</title>
        <authorList>
            <person name="Huang R."/>
            <person name="Yang S."/>
            <person name="Zhen C."/>
            <person name="Liu W."/>
        </authorList>
    </citation>
    <scope>NUCLEOTIDE SEQUENCE [LARGE SCALE GENOMIC DNA]</scope>
    <source>
        <strain evidence="6 7">S1-65</strain>
    </source>
</reference>
<evidence type="ECO:0000256" key="3">
    <source>
        <dbReference type="SAM" id="SignalP"/>
    </source>
</evidence>
<dbReference type="SUPFAM" id="SSF82171">
    <property type="entry name" value="DPP6 N-terminal domain-like"/>
    <property type="match status" value="1"/>
</dbReference>
<accession>A0ABS1X264</accession>
<dbReference type="InterPro" id="IPR011659">
    <property type="entry name" value="WD40"/>
</dbReference>
<dbReference type="Pfam" id="PF00930">
    <property type="entry name" value="DPPIV_N"/>
    <property type="match status" value="1"/>
</dbReference>
<dbReference type="InterPro" id="IPR001375">
    <property type="entry name" value="Peptidase_S9_cat"/>
</dbReference>
<keyword evidence="1" id="KW-0378">Hydrolase</keyword>
<feature type="domain" description="Peptidase S9 prolyl oligopeptidase catalytic" evidence="4">
    <location>
        <begin position="475"/>
        <end position="681"/>
    </location>
</feature>
<keyword evidence="3" id="KW-0732">Signal</keyword>
<evidence type="ECO:0000313" key="7">
    <source>
        <dbReference type="Proteomes" id="UP000661077"/>
    </source>
</evidence>
<organism evidence="6 7">
    <name type="scientific">Steroidobacter gossypii</name>
    <dbReference type="NCBI Taxonomy" id="2805490"/>
    <lineage>
        <taxon>Bacteria</taxon>
        <taxon>Pseudomonadati</taxon>
        <taxon>Pseudomonadota</taxon>
        <taxon>Gammaproteobacteria</taxon>
        <taxon>Steroidobacterales</taxon>
        <taxon>Steroidobacteraceae</taxon>
        <taxon>Steroidobacter</taxon>
    </lineage>
</organism>
<feature type="domain" description="Dipeptidylpeptidase IV N-terminal" evidence="5">
    <location>
        <begin position="197"/>
        <end position="288"/>
    </location>
</feature>
<keyword evidence="2" id="KW-0720">Serine protease</keyword>
<dbReference type="Gene3D" id="2.120.10.30">
    <property type="entry name" value="TolB, C-terminal domain"/>
    <property type="match status" value="2"/>
</dbReference>
<dbReference type="Pfam" id="PF00326">
    <property type="entry name" value="Peptidase_S9"/>
    <property type="match status" value="1"/>
</dbReference>
<evidence type="ECO:0000313" key="6">
    <source>
        <dbReference type="EMBL" id="MBM0107262.1"/>
    </source>
</evidence>
<dbReference type="InterPro" id="IPR011042">
    <property type="entry name" value="6-blade_b-propeller_TolB-like"/>
</dbReference>
<dbReference type="Gene3D" id="3.40.50.1820">
    <property type="entry name" value="alpha/beta hydrolase"/>
    <property type="match status" value="1"/>
</dbReference>
<comment type="caution">
    <text evidence="6">The sequence shown here is derived from an EMBL/GenBank/DDBJ whole genome shotgun (WGS) entry which is preliminary data.</text>
</comment>
<protein>
    <submittedName>
        <fullName evidence="6">S9 family peptidase</fullName>
    </submittedName>
</protein>
<dbReference type="PANTHER" id="PTHR42776">
    <property type="entry name" value="SERINE PEPTIDASE S9 FAMILY MEMBER"/>
    <property type="match status" value="1"/>
</dbReference>
<evidence type="ECO:0000259" key="4">
    <source>
        <dbReference type="Pfam" id="PF00326"/>
    </source>
</evidence>
<feature type="chain" id="PRO_5045362791" evidence="3">
    <location>
        <begin position="21"/>
        <end position="693"/>
    </location>
</feature>
<proteinExistence type="predicted"/>
<dbReference type="InterPro" id="IPR029058">
    <property type="entry name" value="AB_hydrolase_fold"/>
</dbReference>
<dbReference type="Proteomes" id="UP000661077">
    <property type="component" value="Unassembled WGS sequence"/>
</dbReference>
<dbReference type="EMBL" id="JAEVLS010000005">
    <property type="protein sequence ID" value="MBM0107262.1"/>
    <property type="molecule type" value="Genomic_DNA"/>
</dbReference>
<keyword evidence="2" id="KW-0645">Protease</keyword>
<evidence type="ECO:0000259" key="5">
    <source>
        <dbReference type="Pfam" id="PF00930"/>
    </source>
</evidence>
<feature type="signal peptide" evidence="3">
    <location>
        <begin position="1"/>
        <end position="20"/>
    </location>
</feature>
<dbReference type="SUPFAM" id="SSF53474">
    <property type="entry name" value="alpha/beta-Hydrolases"/>
    <property type="match status" value="1"/>
</dbReference>
<dbReference type="InterPro" id="IPR002469">
    <property type="entry name" value="Peptidase_S9B_N"/>
</dbReference>
<dbReference type="PANTHER" id="PTHR42776:SF27">
    <property type="entry name" value="DIPEPTIDYL PEPTIDASE FAMILY MEMBER 6"/>
    <property type="match status" value="1"/>
</dbReference>
<sequence>MRPLPLLVALLMTLSVPLPAAQAAPAEAPNRIFQGRDLFGLQYAADPQIRPDGSAVAYSRRSFDIMTDRGRSSIWLIDTDSGQQTPLVTGAGSHSSPRWSPKGDRLAYVSTAEDGRPQLFVRWMQNGQAAKLAELLDAPESLTWSPDGKWIAFTMFAPDSKQPLGEAPPKPENAQWAPPLEVITDIVYRTDSSGYLKPGYTHVYVIAADGGAPRQLTFGAFDESGPLSWAPDGSYIVASGNRNENWRREPVNSELYRISIADGAITPLTTRNGPDTNARVSPNGKHIAYLSFDDKFMGYQNLELYVMNADGSDARSLTASLDRSVDRVEWAPDGRSLYIQYDDQAVTKVARVTLNGRVTPVAEGLSGSALDRPYTGGEFTVANDGTIAFTSGTGARPSDISIARGGRTKQLTALNEGLLGGKTLGEVRALEVKSSFDQRDIDAWLVLPPNFDRNKKYPLILEIHGGPFAAYGPVFSTDNQLYAAAGYVVLYTNPRGSTSYGDEFANLIHHKYPGNDYDDLISCVDAAIAQGFVDPNNLFVTGGSGGGVLTAWIVGKTNRFKAAATQKPVINWASTVLTTDIATFMPKYWFDKMPWEDPDAYWSRSPLSLVGSVKTPTLVVVGDQDFRTPLSDSEQYYQALQLAGVPTGLVKVPGASHGGFTARPSQSAAKASAILAWFERYKSKPASGSQPAP</sequence>
<name>A0ABS1X264_9GAMM</name>
<gene>
    <name evidence="6" type="ORF">JM946_21200</name>
</gene>
<dbReference type="Pfam" id="PF07676">
    <property type="entry name" value="PD40"/>
    <property type="match status" value="2"/>
</dbReference>
<evidence type="ECO:0000256" key="2">
    <source>
        <dbReference type="ARBA" id="ARBA00022825"/>
    </source>
</evidence>
<keyword evidence="7" id="KW-1185">Reference proteome</keyword>